<dbReference type="SUPFAM" id="SSF88723">
    <property type="entry name" value="PIN domain-like"/>
    <property type="match status" value="1"/>
</dbReference>
<evidence type="ECO:0000259" key="1">
    <source>
        <dbReference type="Pfam" id="PF01850"/>
    </source>
</evidence>
<dbReference type="InterPro" id="IPR041705">
    <property type="entry name" value="PIN_Sll0205"/>
</dbReference>
<dbReference type="PANTHER" id="PTHR36173">
    <property type="entry name" value="RIBONUCLEASE VAPC16-RELATED"/>
    <property type="match status" value="1"/>
</dbReference>
<dbReference type="AlphaFoldDB" id="A0A5C8K9P0"/>
<dbReference type="InterPro" id="IPR002716">
    <property type="entry name" value="PIN_dom"/>
</dbReference>
<dbReference type="Pfam" id="PF01850">
    <property type="entry name" value="PIN"/>
    <property type="match status" value="1"/>
</dbReference>
<evidence type="ECO:0000313" key="2">
    <source>
        <dbReference type="EMBL" id="TXK49234.1"/>
    </source>
</evidence>
<evidence type="ECO:0000313" key="3">
    <source>
        <dbReference type="Proteomes" id="UP000321926"/>
    </source>
</evidence>
<dbReference type="InterPro" id="IPR052919">
    <property type="entry name" value="TA_system_RNase"/>
</dbReference>
<comment type="caution">
    <text evidence="2">The sequence shown here is derived from an EMBL/GenBank/DDBJ whole genome shotgun (WGS) entry which is preliminary data.</text>
</comment>
<sequence>MPTSFLLDTHALIWFLNGDKQLSKTARTAIEEESNDKYISVASLWEMAIKISLRKLELAAFSDLANMIAENGFEILPITFEHALKVAKLDFIHGDPFDRILIAQCIVDHLAIISKDCNIAKYPIEVLW</sequence>
<accession>A0A5C8K9P0</accession>
<dbReference type="RefSeq" id="WP_147920948.1">
    <property type="nucleotide sequence ID" value="NZ_VRTY01000018.1"/>
</dbReference>
<keyword evidence="3" id="KW-1185">Reference proteome</keyword>
<proteinExistence type="predicted"/>
<dbReference type="PANTHER" id="PTHR36173:SF2">
    <property type="entry name" value="RIBONUCLEASE VAPC16"/>
    <property type="match status" value="1"/>
</dbReference>
<feature type="domain" description="PIN" evidence="1">
    <location>
        <begin position="6"/>
        <end position="123"/>
    </location>
</feature>
<name>A0A5C8K9P0_9BACT</name>
<dbReference type="CDD" id="cd09872">
    <property type="entry name" value="PIN_Sll0205-like"/>
    <property type="match status" value="1"/>
</dbReference>
<dbReference type="InterPro" id="IPR029060">
    <property type="entry name" value="PIN-like_dom_sf"/>
</dbReference>
<gene>
    <name evidence="2" type="ORF">FVR03_06610</name>
</gene>
<organism evidence="2 3">
    <name type="scientific">Pontibacter qinzhouensis</name>
    <dbReference type="NCBI Taxonomy" id="2603253"/>
    <lineage>
        <taxon>Bacteria</taxon>
        <taxon>Pseudomonadati</taxon>
        <taxon>Bacteroidota</taxon>
        <taxon>Cytophagia</taxon>
        <taxon>Cytophagales</taxon>
        <taxon>Hymenobacteraceae</taxon>
        <taxon>Pontibacter</taxon>
    </lineage>
</organism>
<dbReference type="Gene3D" id="3.40.50.1010">
    <property type="entry name" value="5'-nuclease"/>
    <property type="match status" value="1"/>
</dbReference>
<protein>
    <submittedName>
        <fullName evidence="2">Type II toxin-antitoxin system VapC family toxin</fullName>
    </submittedName>
</protein>
<dbReference type="EMBL" id="VRTY01000018">
    <property type="protein sequence ID" value="TXK49234.1"/>
    <property type="molecule type" value="Genomic_DNA"/>
</dbReference>
<dbReference type="Proteomes" id="UP000321926">
    <property type="component" value="Unassembled WGS sequence"/>
</dbReference>
<dbReference type="OrthoDB" id="9798990at2"/>
<reference evidence="2 3" key="1">
    <citation type="submission" date="2019-08" db="EMBL/GenBank/DDBJ databases">
        <authorList>
            <person name="Shi S."/>
        </authorList>
    </citation>
    <scope>NUCLEOTIDE SEQUENCE [LARGE SCALE GENOMIC DNA]</scope>
    <source>
        <strain evidence="2 3">GY10130</strain>
    </source>
</reference>